<proteinExistence type="predicted"/>
<dbReference type="Pfam" id="PF13480">
    <property type="entry name" value="Acetyltransf_6"/>
    <property type="match status" value="1"/>
</dbReference>
<comment type="caution">
    <text evidence="5">The sequence shown here is derived from an EMBL/GenBank/DDBJ whole genome shotgun (WGS) entry which is preliminary data.</text>
</comment>
<evidence type="ECO:0000259" key="3">
    <source>
        <dbReference type="Pfam" id="PF00155"/>
    </source>
</evidence>
<dbReference type="AlphaFoldDB" id="A0A918VXI4"/>
<evidence type="ECO:0000259" key="4">
    <source>
        <dbReference type="Pfam" id="PF13480"/>
    </source>
</evidence>
<dbReference type="Gene3D" id="3.40.640.10">
    <property type="entry name" value="Type I PLP-dependent aspartate aminotransferase-like (Major domain)"/>
    <property type="match status" value="1"/>
</dbReference>
<protein>
    <recommendedName>
        <fullName evidence="7">7-keto-8-aminopelargonate synthetase</fullName>
    </recommendedName>
</protein>
<keyword evidence="6" id="KW-1185">Reference proteome</keyword>
<evidence type="ECO:0000313" key="6">
    <source>
        <dbReference type="Proteomes" id="UP000610456"/>
    </source>
</evidence>
<reference evidence="5" key="2">
    <citation type="submission" date="2020-09" db="EMBL/GenBank/DDBJ databases">
        <authorList>
            <person name="Sun Q."/>
            <person name="Kim S."/>
        </authorList>
    </citation>
    <scope>NUCLEOTIDE SEQUENCE</scope>
    <source>
        <strain evidence="5">KCTC 12719</strain>
    </source>
</reference>
<dbReference type="InterPro" id="IPR015422">
    <property type="entry name" value="PyrdxlP-dep_Trfase_small"/>
</dbReference>
<dbReference type="Gene3D" id="3.90.1150.10">
    <property type="entry name" value="Aspartate Aminotransferase, domain 1"/>
    <property type="match status" value="1"/>
</dbReference>
<sequence length="807" mass="92256">MAKIKHNNFLDTVDEVISNATDAGVIHLDAEGDHLSGRKIRVRGKDSFHFGTTGYLGLEQDIRLKKAAVDAILKYGTQFPLSKTYISHPLYSHLEEKMESIYNHPVIITKNSTLGHMAVIPTAVRDEDAVILDHQVHWSVQNAAQILKTRGIPVTLIRHNNLEMLETRIREFTTKAEKIWYMADGVYSMYGDFAPIKELMGLCKKYPQLHLYFDDVHGMSWKGRNGAGYVMSVLEELPANVVLVGTLSKTFGASGAVVACTNNSLFRKIKNFGGPLTFSAQLEPASVAAAIASADIHLSEEIYSLQDDLREKIEYFNRLLSQTELPLISKNDSPVFYIGTGLPATGYNLVNRLMKEGFFVNLGLYPAVPGKNTGVRITISRHNHLEDILALTEAMKYHCPLALGETDNNLDRIGKAFRIETAASIKTGRELGSLKLQYEQTIKGIPKEEWNSLMGGKGTFNWEGQLFLEQAMAGSTKREHQWLFHYFMVKDGDQHPVLAAFLSNSLWKDDMTAPASVSKKLEEIRKEQPYHMTSHVLSLGSTFTEGEHLYIDRKHPKWKEALKLLLHEIEKLSDNLKTEMIVLRDFKEDNELARIFNDEGFIPMEMPEACILENMNWKDEDEYMEKLSARSRRHFRKEVLSFENKFEVEILKKPTDYEIDHFYQLYHRVKQNNYGINTFAYPKELFSAMADDVNWEFIVLKLKPSFYEGPEPLTVGVMFCYKNSDITYVPSLIGIDYTYATDFQVYRQLLYQTIKRAKELGFQRIDFGLSASFEKRKLGATIIKKFAYIQVEDNFKMESLGMMRNES</sequence>
<dbReference type="RefSeq" id="WP_189603907.1">
    <property type="nucleotide sequence ID" value="NZ_BMXB01000003.1"/>
</dbReference>
<dbReference type="InterPro" id="IPR050087">
    <property type="entry name" value="AON_synthase_class-II"/>
</dbReference>
<dbReference type="InterPro" id="IPR038740">
    <property type="entry name" value="BioF2-like_GNAT_dom"/>
</dbReference>
<evidence type="ECO:0000256" key="1">
    <source>
        <dbReference type="ARBA" id="ARBA00001933"/>
    </source>
</evidence>
<dbReference type="SUPFAM" id="SSF53383">
    <property type="entry name" value="PLP-dependent transferases"/>
    <property type="match status" value="1"/>
</dbReference>
<gene>
    <name evidence="5" type="ORF">GCM10007103_12930</name>
</gene>
<dbReference type="Proteomes" id="UP000610456">
    <property type="component" value="Unassembled WGS sequence"/>
</dbReference>
<reference evidence="5" key="1">
    <citation type="journal article" date="2014" name="Int. J. Syst. Evol. Microbiol.">
        <title>Complete genome sequence of Corynebacterium casei LMG S-19264T (=DSM 44701T), isolated from a smear-ripened cheese.</title>
        <authorList>
            <consortium name="US DOE Joint Genome Institute (JGI-PGF)"/>
            <person name="Walter F."/>
            <person name="Albersmeier A."/>
            <person name="Kalinowski J."/>
            <person name="Ruckert C."/>
        </authorList>
    </citation>
    <scope>NUCLEOTIDE SEQUENCE</scope>
    <source>
        <strain evidence="5">KCTC 12719</strain>
    </source>
</reference>
<accession>A0A918VXI4</accession>
<dbReference type="PANTHER" id="PTHR13693:SF3">
    <property type="entry name" value="LD36009P"/>
    <property type="match status" value="1"/>
</dbReference>
<comment type="cofactor">
    <cofactor evidence="1">
        <name>pyridoxal 5'-phosphate</name>
        <dbReference type="ChEBI" id="CHEBI:597326"/>
    </cofactor>
</comment>
<organism evidence="5 6">
    <name type="scientific">Salinimicrobium marinum</name>
    <dbReference type="NCBI Taxonomy" id="680283"/>
    <lineage>
        <taxon>Bacteria</taxon>
        <taxon>Pseudomonadati</taxon>
        <taxon>Bacteroidota</taxon>
        <taxon>Flavobacteriia</taxon>
        <taxon>Flavobacteriales</taxon>
        <taxon>Flavobacteriaceae</taxon>
        <taxon>Salinimicrobium</taxon>
    </lineage>
</organism>
<feature type="domain" description="BioF2-like acetyltransferase" evidence="4">
    <location>
        <begin position="631"/>
        <end position="775"/>
    </location>
</feature>
<dbReference type="EMBL" id="BMXB01000003">
    <property type="protein sequence ID" value="GHA32896.1"/>
    <property type="molecule type" value="Genomic_DNA"/>
</dbReference>
<dbReference type="Gene3D" id="3.40.630.30">
    <property type="match status" value="1"/>
</dbReference>
<dbReference type="InterPro" id="IPR004839">
    <property type="entry name" value="Aminotransferase_I/II_large"/>
</dbReference>
<keyword evidence="2" id="KW-0808">Transferase</keyword>
<dbReference type="GO" id="GO:0016740">
    <property type="term" value="F:transferase activity"/>
    <property type="evidence" value="ECO:0007669"/>
    <property type="project" value="UniProtKB-KW"/>
</dbReference>
<dbReference type="GO" id="GO:0030170">
    <property type="term" value="F:pyridoxal phosphate binding"/>
    <property type="evidence" value="ECO:0007669"/>
    <property type="project" value="InterPro"/>
</dbReference>
<evidence type="ECO:0000256" key="2">
    <source>
        <dbReference type="ARBA" id="ARBA00022679"/>
    </source>
</evidence>
<dbReference type="InterPro" id="IPR015424">
    <property type="entry name" value="PyrdxlP-dep_Trfase"/>
</dbReference>
<dbReference type="InterPro" id="IPR016181">
    <property type="entry name" value="Acyl_CoA_acyltransferase"/>
</dbReference>
<dbReference type="SUPFAM" id="SSF55729">
    <property type="entry name" value="Acyl-CoA N-acyltransferases (Nat)"/>
    <property type="match status" value="1"/>
</dbReference>
<evidence type="ECO:0000313" key="5">
    <source>
        <dbReference type="EMBL" id="GHA32896.1"/>
    </source>
</evidence>
<name>A0A918VXI4_9FLAO</name>
<dbReference type="InterPro" id="IPR015421">
    <property type="entry name" value="PyrdxlP-dep_Trfase_major"/>
</dbReference>
<evidence type="ECO:0008006" key="7">
    <source>
        <dbReference type="Google" id="ProtNLM"/>
    </source>
</evidence>
<feature type="domain" description="Aminotransferase class I/classII large" evidence="3">
    <location>
        <begin position="74"/>
        <end position="382"/>
    </location>
</feature>
<dbReference type="PANTHER" id="PTHR13693">
    <property type="entry name" value="CLASS II AMINOTRANSFERASE/8-AMINO-7-OXONONANOATE SYNTHASE"/>
    <property type="match status" value="1"/>
</dbReference>
<dbReference type="Pfam" id="PF00155">
    <property type="entry name" value="Aminotran_1_2"/>
    <property type="match status" value="1"/>
</dbReference>